<feature type="domain" description="Ubiquitin-like protease family profile" evidence="4">
    <location>
        <begin position="334"/>
        <end position="502"/>
    </location>
</feature>
<dbReference type="Gene3D" id="3.40.395.10">
    <property type="entry name" value="Adenoviral Proteinase, Chain A"/>
    <property type="match status" value="1"/>
</dbReference>
<dbReference type="EMBL" id="SDMP01000003">
    <property type="protein sequence ID" value="RYR64962.1"/>
    <property type="molecule type" value="Genomic_DNA"/>
</dbReference>
<name>A0A445DP64_ARAHY</name>
<keyword evidence="2" id="KW-0645">Protease</keyword>
<evidence type="ECO:0000256" key="2">
    <source>
        <dbReference type="ARBA" id="ARBA00022670"/>
    </source>
</evidence>
<sequence length="549" mass="62272">MSAKPMLSLPKKHFPSSPTSSLFRFSRASSAAFCCSSPTLENAATTVEFILEIKDLRRDVKELGELKKSMEELTKASGNIERSLKVMEFKLYHNEDKCKDHDEYNTNLPPKDSVSNVDFTQQSVDKNPMMTPVADPPLSKRLRCSPAQLDNDVTIDISDAEDDATILDKHESGLSRASQSSRLDSIKGKCIINPQLRTKAKSTTFLASNYYRTLPTKVESSLTRGKLLTSPSSNMRVAKMTKTGDATLFSVPRRLPAQSAGVPCLQGERSLPQGSNSNQMEKSRYYNAMIKAFRCKFRPCAKMQLKSVQLEGLAYTFCASIEDPSETMINVDDTIVTREELVCLAPGRTISDKIIKLVVMKATWDQANKTFWMLPPSFAVEYFMGHSLDKMNATYIYRFMSVAPDLKFIYVPIKEEGDHWYLMVISLLDGKLYQFDSNLNDDQVEPRQEIMKSLALKLSDMVTSGHYLKGDIPERKDFMNFDVKEARGRDSGLWVLQWLSMREKFNPTVSGILNEQYIRTSVVVDLLLGMFNDHKYEFQKKSNEFWATL</sequence>
<evidence type="ECO:0000256" key="3">
    <source>
        <dbReference type="ARBA" id="ARBA00022801"/>
    </source>
</evidence>
<dbReference type="PROSITE" id="PS50600">
    <property type="entry name" value="ULP_PROTEASE"/>
    <property type="match status" value="1"/>
</dbReference>
<dbReference type="AlphaFoldDB" id="A0A445DP64"/>
<dbReference type="Proteomes" id="UP000289738">
    <property type="component" value="Chromosome A03"/>
</dbReference>
<organism evidence="5 6">
    <name type="scientific">Arachis hypogaea</name>
    <name type="common">Peanut</name>
    <dbReference type="NCBI Taxonomy" id="3818"/>
    <lineage>
        <taxon>Eukaryota</taxon>
        <taxon>Viridiplantae</taxon>
        <taxon>Streptophyta</taxon>
        <taxon>Embryophyta</taxon>
        <taxon>Tracheophyta</taxon>
        <taxon>Spermatophyta</taxon>
        <taxon>Magnoliopsida</taxon>
        <taxon>eudicotyledons</taxon>
        <taxon>Gunneridae</taxon>
        <taxon>Pentapetalae</taxon>
        <taxon>rosids</taxon>
        <taxon>fabids</taxon>
        <taxon>Fabales</taxon>
        <taxon>Fabaceae</taxon>
        <taxon>Papilionoideae</taxon>
        <taxon>50 kb inversion clade</taxon>
        <taxon>dalbergioids sensu lato</taxon>
        <taxon>Dalbergieae</taxon>
        <taxon>Pterocarpus clade</taxon>
        <taxon>Arachis</taxon>
    </lineage>
</organism>
<evidence type="ECO:0000313" key="5">
    <source>
        <dbReference type="EMBL" id="RYR64962.1"/>
    </source>
</evidence>
<reference evidence="5 6" key="1">
    <citation type="submission" date="2019-01" db="EMBL/GenBank/DDBJ databases">
        <title>Sequencing of cultivated peanut Arachis hypogaea provides insights into genome evolution and oil improvement.</title>
        <authorList>
            <person name="Chen X."/>
        </authorList>
    </citation>
    <scope>NUCLEOTIDE SEQUENCE [LARGE SCALE GENOMIC DNA]</scope>
    <source>
        <strain evidence="6">cv. Fuhuasheng</strain>
        <tissue evidence="5">Leaves</tissue>
    </source>
</reference>
<dbReference type="Pfam" id="PF02902">
    <property type="entry name" value="Peptidase_C48"/>
    <property type="match status" value="1"/>
</dbReference>
<dbReference type="InterPro" id="IPR038765">
    <property type="entry name" value="Papain-like_cys_pep_sf"/>
</dbReference>
<comment type="similarity">
    <text evidence="1">Belongs to the peptidase C48 family.</text>
</comment>
<dbReference type="SUPFAM" id="SSF54001">
    <property type="entry name" value="Cysteine proteinases"/>
    <property type="match status" value="1"/>
</dbReference>
<dbReference type="GO" id="GO:0008234">
    <property type="term" value="F:cysteine-type peptidase activity"/>
    <property type="evidence" value="ECO:0007669"/>
    <property type="project" value="InterPro"/>
</dbReference>
<evidence type="ECO:0000313" key="6">
    <source>
        <dbReference type="Proteomes" id="UP000289738"/>
    </source>
</evidence>
<dbReference type="GO" id="GO:0006508">
    <property type="term" value="P:proteolysis"/>
    <property type="evidence" value="ECO:0007669"/>
    <property type="project" value="UniProtKB-KW"/>
</dbReference>
<evidence type="ECO:0000256" key="1">
    <source>
        <dbReference type="ARBA" id="ARBA00005234"/>
    </source>
</evidence>
<dbReference type="InterPro" id="IPR003653">
    <property type="entry name" value="Peptidase_C48_C"/>
</dbReference>
<accession>A0A445DP64</accession>
<comment type="caution">
    <text evidence="5">The sequence shown here is derived from an EMBL/GenBank/DDBJ whole genome shotgun (WGS) entry which is preliminary data.</text>
</comment>
<keyword evidence="3" id="KW-0378">Hydrolase</keyword>
<evidence type="ECO:0000259" key="4">
    <source>
        <dbReference type="PROSITE" id="PS50600"/>
    </source>
</evidence>
<protein>
    <recommendedName>
        <fullName evidence="4">Ubiquitin-like protease family profile domain-containing protein</fullName>
    </recommendedName>
</protein>
<proteinExistence type="inferred from homology"/>
<gene>
    <name evidence="5" type="ORF">Ahy_A03g010978</name>
</gene>
<keyword evidence="6" id="KW-1185">Reference proteome</keyword>